<comment type="similarity">
    <text evidence="2">Belongs to the DNA2/NAM7 helicase family. SDE3 subfamily.</text>
</comment>
<name>H0Z0H5_TAEGU</name>
<evidence type="ECO:0000256" key="1">
    <source>
        <dbReference type="ARBA" id="ARBA00004496"/>
    </source>
</evidence>
<keyword evidence="13" id="KW-1185">Reference proteome</keyword>
<evidence type="ECO:0000259" key="11">
    <source>
        <dbReference type="SMART" id="SM00382"/>
    </source>
</evidence>
<dbReference type="GO" id="GO:0005737">
    <property type="term" value="C:cytoplasm"/>
    <property type="evidence" value="ECO:0007669"/>
    <property type="project" value="UniProtKB-SubCell"/>
</dbReference>
<dbReference type="SUPFAM" id="SSF52540">
    <property type="entry name" value="P-loop containing nucleoside triphosphate hydrolases"/>
    <property type="match status" value="1"/>
</dbReference>
<evidence type="ECO:0000256" key="5">
    <source>
        <dbReference type="ARBA" id="ARBA00022741"/>
    </source>
</evidence>
<dbReference type="GO" id="GO:0007283">
    <property type="term" value="P:spermatogenesis"/>
    <property type="evidence" value="ECO:0007669"/>
    <property type="project" value="Ensembl"/>
</dbReference>
<dbReference type="Pfam" id="PF13086">
    <property type="entry name" value="AAA_11"/>
    <property type="match status" value="2"/>
</dbReference>
<dbReference type="GO" id="GO:0016787">
    <property type="term" value="F:hydrolase activity"/>
    <property type="evidence" value="ECO:0007669"/>
    <property type="project" value="UniProtKB-KW"/>
</dbReference>
<accession>H0Z0H5</accession>
<dbReference type="InterPro" id="IPR049080">
    <property type="entry name" value="MOV-10-like_beta-barrel"/>
</dbReference>
<evidence type="ECO:0000256" key="2">
    <source>
        <dbReference type="ARBA" id="ARBA00005601"/>
    </source>
</evidence>
<dbReference type="CDD" id="cd18808">
    <property type="entry name" value="SF1_C_Upf1"/>
    <property type="match status" value="1"/>
</dbReference>
<comment type="catalytic activity">
    <reaction evidence="10">
        <text>ATP + H2O = ADP + phosphate + H(+)</text>
        <dbReference type="Rhea" id="RHEA:13065"/>
        <dbReference type="ChEBI" id="CHEBI:15377"/>
        <dbReference type="ChEBI" id="CHEBI:15378"/>
        <dbReference type="ChEBI" id="CHEBI:30616"/>
        <dbReference type="ChEBI" id="CHEBI:43474"/>
        <dbReference type="ChEBI" id="CHEBI:456216"/>
        <dbReference type="EC" id="3.6.4.13"/>
    </reaction>
</comment>
<keyword evidence="8" id="KW-0067">ATP-binding</keyword>
<proteinExistence type="inferred from homology"/>
<evidence type="ECO:0000256" key="7">
    <source>
        <dbReference type="ARBA" id="ARBA00022806"/>
    </source>
</evidence>
<dbReference type="GO" id="GO:0031047">
    <property type="term" value="P:regulatory ncRNA-mediated gene silencing"/>
    <property type="evidence" value="ECO:0007669"/>
    <property type="project" value="UniProtKB-KW"/>
</dbReference>
<dbReference type="HOGENOM" id="CLU_001666_6_4_1"/>
<comment type="subcellular location">
    <subcellularLocation>
        <location evidence="1">Cytoplasm</location>
    </subcellularLocation>
</comment>
<reference evidence="12 13" key="1">
    <citation type="journal article" date="2010" name="Nature">
        <title>The genome of a songbird.</title>
        <authorList>
            <person name="Warren W.C."/>
            <person name="Clayton D.F."/>
            <person name="Ellegren H."/>
            <person name="Arnold A.P."/>
            <person name="Hillier L.W."/>
            <person name="Kunstner A."/>
            <person name="Searle S."/>
            <person name="White S."/>
            <person name="Vilella A.J."/>
            <person name="Fairley S."/>
            <person name="Heger A."/>
            <person name="Kong L."/>
            <person name="Ponting C.P."/>
            <person name="Jarvis E.D."/>
            <person name="Mello C.V."/>
            <person name="Minx P."/>
            <person name="Lovell P."/>
            <person name="Velho T.A."/>
            <person name="Ferris M."/>
            <person name="Balakrishnan C.N."/>
            <person name="Sinha S."/>
            <person name="Blatti C."/>
            <person name="London S.E."/>
            <person name="Li Y."/>
            <person name="Lin Y.C."/>
            <person name="George J."/>
            <person name="Sweedler J."/>
            <person name="Southey B."/>
            <person name="Gunaratne P."/>
            <person name="Watson M."/>
            <person name="Nam K."/>
            <person name="Backstrom N."/>
            <person name="Smeds L."/>
            <person name="Nabholz B."/>
            <person name="Itoh Y."/>
            <person name="Whitney O."/>
            <person name="Pfenning A.R."/>
            <person name="Howard J."/>
            <person name="Volker M."/>
            <person name="Skinner B.M."/>
            <person name="Griffin D.K."/>
            <person name="Ye L."/>
            <person name="McLaren W.M."/>
            <person name="Flicek P."/>
            <person name="Quesada V."/>
            <person name="Velasco G."/>
            <person name="Lopez-Otin C."/>
            <person name="Puente X.S."/>
            <person name="Olender T."/>
            <person name="Lancet D."/>
            <person name="Smit A.F."/>
            <person name="Hubley R."/>
            <person name="Konkel M.K."/>
            <person name="Walker J.A."/>
            <person name="Batzer M.A."/>
            <person name="Gu W."/>
            <person name="Pollock D.D."/>
            <person name="Chen L."/>
            <person name="Cheng Z."/>
            <person name="Eichler E.E."/>
            <person name="Stapley J."/>
            <person name="Slate J."/>
            <person name="Ekblom R."/>
            <person name="Birkhead T."/>
            <person name="Burke T."/>
            <person name="Burt D."/>
            <person name="Scharff C."/>
            <person name="Adam I."/>
            <person name="Richard H."/>
            <person name="Sultan M."/>
            <person name="Soldatov A."/>
            <person name="Lehrach H."/>
            <person name="Edwards S.V."/>
            <person name="Yang S.P."/>
            <person name="Li X."/>
            <person name="Graves T."/>
            <person name="Fulton L."/>
            <person name="Nelson J."/>
            <person name="Chinwalla A."/>
            <person name="Hou S."/>
            <person name="Mardis E.R."/>
            <person name="Wilson R.K."/>
        </authorList>
    </citation>
    <scope>NUCLEOTIDE SEQUENCE [LARGE SCALE GENOMIC DNA]</scope>
</reference>
<keyword evidence="6" id="KW-0378">Hydrolase</keyword>
<dbReference type="PANTHER" id="PTHR45418:SF1">
    <property type="entry name" value="CANCER_TESTIS ANTIGEN 55"/>
    <property type="match status" value="1"/>
</dbReference>
<evidence type="ECO:0000256" key="9">
    <source>
        <dbReference type="ARBA" id="ARBA00023158"/>
    </source>
</evidence>
<keyword evidence="5" id="KW-0547">Nucleotide-binding</keyword>
<evidence type="ECO:0000256" key="4">
    <source>
        <dbReference type="ARBA" id="ARBA00022490"/>
    </source>
</evidence>
<dbReference type="GO" id="GO:0007281">
    <property type="term" value="P:germ cell development"/>
    <property type="evidence" value="ECO:0007669"/>
    <property type="project" value="Ensembl"/>
</dbReference>
<evidence type="ECO:0000256" key="3">
    <source>
        <dbReference type="ARBA" id="ARBA00012552"/>
    </source>
</evidence>
<dbReference type="Proteomes" id="UP000007754">
    <property type="component" value="Chromosome 1A"/>
</dbReference>
<dbReference type="InterPro" id="IPR041679">
    <property type="entry name" value="DNA2/NAM7-like_C"/>
</dbReference>
<dbReference type="STRING" id="59729.ENSTGUP00000004062"/>
<organism evidence="12 13">
    <name type="scientific">Taeniopygia guttata</name>
    <name type="common">Zebra finch</name>
    <name type="synonym">Poephila guttata</name>
    <dbReference type="NCBI Taxonomy" id="59729"/>
    <lineage>
        <taxon>Eukaryota</taxon>
        <taxon>Metazoa</taxon>
        <taxon>Chordata</taxon>
        <taxon>Craniata</taxon>
        <taxon>Vertebrata</taxon>
        <taxon>Euteleostomi</taxon>
        <taxon>Archelosauria</taxon>
        <taxon>Archosauria</taxon>
        <taxon>Dinosauria</taxon>
        <taxon>Saurischia</taxon>
        <taxon>Theropoda</taxon>
        <taxon>Coelurosauria</taxon>
        <taxon>Aves</taxon>
        <taxon>Neognathae</taxon>
        <taxon>Neoaves</taxon>
        <taxon>Telluraves</taxon>
        <taxon>Australaves</taxon>
        <taxon>Passeriformes</taxon>
        <taxon>Passeroidea</taxon>
        <taxon>Estrildidae</taxon>
        <taxon>Estrildinae</taxon>
        <taxon>Taeniopygia</taxon>
    </lineage>
</organism>
<dbReference type="InParanoid" id="H0Z0H5"/>
<evidence type="ECO:0000313" key="13">
    <source>
        <dbReference type="Proteomes" id="UP000007754"/>
    </source>
</evidence>
<dbReference type="InterPro" id="IPR049079">
    <property type="entry name" value="Mov-10_helical"/>
</dbReference>
<dbReference type="PANTHER" id="PTHR45418">
    <property type="entry name" value="CANCER/TESTIS ANTIGEN 55"/>
    <property type="match status" value="1"/>
</dbReference>
<dbReference type="InterPro" id="IPR003593">
    <property type="entry name" value="AAA+_ATPase"/>
</dbReference>
<dbReference type="OMA" id="VDDCWRH"/>
<dbReference type="AlphaFoldDB" id="H0Z0H5"/>
<dbReference type="EC" id="3.6.4.13" evidence="3"/>
<dbReference type="InterPro" id="IPR041677">
    <property type="entry name" value="DNA2/NAM7_AAA_11"/>
</dbReference>
<evidence type="ECO:0000256" key="10">
    <source>
        <dbReference type="ARBA" id="ARBA00047984"/>
    </source>
</evidence>
<dbReference type="InterPro" id="IPR047187">
    <property type="entry name" value="SF1_C_Upf1"/>
</dbReference>
<evidence type="ECO:0000256" key="8">
    <source>
        <dbReference type="ARBA" id="ARBA00022840"/>
    </source>
</evidence>
<protein>
    <recommendedName>
        <fullName evidence="3">RNA helicase</fullName>
        <ecNumber evidence="3">3.6.4.13</ecNumber>
    </recommendedName>
</protein>
<dbReference type="GO" id="GO:0005524">
    <property type="term" value="F:ATP binding"/>
    <property type="evidence" value="ECO:0007669"/>
    <property type="project" value="UniProtKB-KW"/>
</dbReference>
<dbReference type="GO" id="GO:0003724">
    <property type="term" value="F:RNA helicase activity"/>
    <property type="evidence" value="ECO:0007669"/>
    <property type="project" value="UniProtKB-EC"/>
</dbReference>
<dbReference type="Pfam" id="PF21635">
    <property type="entry name" value="Mov-10_helical"/>
    <property type="match status" value="1"/>
</dbReference>
<dbReference type="SMART" id="SM00382">
    <property type="entry name" value="AAA"/>
    <property type="match status" value="1"/>
</dbReference>
<dbReference type="Gene3D" id="3.40.50.300">
    <property type="entry name" value="P-loop containing nucleotide triphosphate hydrolases"/>
    <property type="match status" value="2"/>
</dbReference>
<sequence>MLALLSKALSYVWRRADDEDERWETSGDKELKRVQGVVTRLCHDYGMIDDMIVFTKDVVTKNMLLAVGQEVIATVEEDKTSGGLKAVRVDTIQNTQEDFSPTCDATELNKKTLIGSITSLSVDGGYINQNTYFAMQDVWEDFKPYEGDWVQAKYYINSATWKTEAVAVRPLRYKQVNKVRISNICGRTGTVDDNIFFTLDSLRLPDGYLPRRHDLVNTIVVESSQSCYIWRALCLVPVSQDGQSHSNEGNVDEPYEDIMRDRGELKVSRMTDFGTLKQGESKRMIVWIENKGSVPQSLISCRLAGWVKDKQFSVEIPQNCENSPSFPIRQENLSKAAVNSFSNSGGSTCESLDHTSIMKNGVIPEGINFQDTNLSRTKENNSVVKAENMQNGESEQKDHVEQTAKHSNITPEIVIPPGEKIFIVVICTAVIHGHSKELLLLGFSDFTVGRYIEATVTNEEELLIAPVQPYSPRKTEIITDSQPRKTTVVAPKHKRNKRRWCSNFLPHYTIPDELRKCVERHLDILTFQPLLAERLNLNNYKANFSTLLWLEEIQAEMDLKDYYMSGVTLKRNGNLLVLEVPGVEEGRPRLVPGDKVILKSQVYSDHIIEYIAHVAEICEEDVTLKVNADFECAYNLEPMDVEFVHCSIPSRRCQLAIQQAVYLGEKVLFPERLVLQSPQAIKTQNTTEYCAVDDGLKQASQQENKVKKRQNKQTKVDETVALKQRDGEFFNPVLNVQQKLAVKRILSGECRPTPYLLFGPPGTGKTVTVIEAILQIHFTLPDSRILVCAPSNAATDLICLRLHQSSLLKPGTMVRVNAAFRSAEQIDDMVKPYCKDGDDIQKALWSRIVITTCSSAGLFYQIDTRLGHFTHVILDEAGQASEPESLIPIGLISEADGQIILVGDPKQLGPVIKSKLAESFGLSMSLLERLSSRELYMRDEDAFGACGAYNPLLITKLTKNYRSHSALLALPSKLFYHKELEVCADTSVVTSFLNWEKLPRKGFPLIFHGIRGTETREGHSPSWFNPAEAVQVMKYCCQLTGSEYSAVPVADIGVIAPYRKQVEKIRFLLRSIDLEDIKVGTVEEFQGQEYMVIILSTVRSQKVVIDDEKHSLGFLCNPKRFNVAITRAKALLIVVGNPHILVKDPCFCALLEYSLMNGVYIGCDLPAELERLQKLPTSATSPAACAERAGAAMVRASQVQHVLYCHFAGR</sequence>
<evidence type="ECO:0000256" key="6">
    <source>
        <dbReference type="ARBA" id="ARBA00022801"/>
    </source>
</evidence>
<dbReference type="GeneTree" id="ENSGT00940000160150"/>
<dbReference type="FunFam" id="3.40.50.300:FF:000864">
    <property type="entry name" value="Mov10-like RISC complex RNA helicase 1"/>
    <property type="match status" value="1"/>
</dbReference>
<dbReference type="Ensembl" id="ENSTGUT00000004107.2">
    <property type="protein sequence ID" value="ENSTGUP00000004062.2"/>
    <property type="gene ID" value="ENSTGUG00000003947.2"/>
</dbReference>
<keyword evidence="7" id="KW-0347">Helicase</keyword>
<feature type="domain" description="AAA+ ATPase" evidence="11">
    <location>
        <begin position="751"/>
        <end position="941"/>
    </location>
</feature>
<keyword evidence="4" id="KW-0963">Cytoplasm</keyword>
<dbReference type="InterPro" id="IPR027417">
    <property type="entry name" value="P-loop_NTPase"/>
</dbReference>
<reference evidence="12" key="2">
    <citation type="submission" date="2025-08" db="UniProtKB">
        <authorList>
            <consortium name="Ensembl"/>
        </authorList>
    </citation>
    <scope>IDENTIFICATION</scope>
</reference>
<reference evidence="12" key="3">
    <citation type="submission" date="2025-09" db="UniProtKB">
        <authorList>
            <consortium name="Ensembl"/>
        </authorList>
    </citation>
    <scope>IDENTIFICATION</scope>
</reference>
<dbReference type="CDD" id="cd18078">
    <property type="entry name" value="DEXXQc_Mov10L1"/>
    <property type="match status" value="1"/>
</dbReference>
<keyword evidence="9" id="KW-0943">RNA-mediated gene silencing</keyword>
<evidence type="ECO:0000313" key="12">
    <source>
        <dbReference type="Ensembl" id="ENSTGUP00000004062.2"/>
    </source>
</evidence>
<dbReference type="Pfam" id="PF21634">
    <property type="entry name" value="MOV-10_beta-barrel"/>
    <property type="match status" value="1"/>
</dbReference>
<dbReference type="Pfam" id="PF13087">
    <property type="entry name" value="AAA_12"/>
    <property type="match status" value="1"/>
</dbReference>